<protein>
    <submittedName>
        <fullName evidence="1">Uncharacterized protein</fullName>
    </submittedName>
</protein>
<comment type="caution">
    <text evidence="1">The sequence shown here is derived from an EMBL/GenBank/DDBJ whole genome shotgun (WGS) entry which is preliminary data.</text>
</comment>
<accession>A0ACC0WDF0</accession>
<proteinExistence type="predicted"/>
<keyword evidence="2" id="KW-1185">Reference proteome</keyword>
<dbReference type="EMBL" id="CM047581">
    <property type="protein sequence ID" value="KAI9916855.1"/>
    <property type="molecule type" value="Genomic_DNA"/>
</dbReference>
<reference evidence="1 2" key="1">
    <citation type="journal article" date="2022" name="bioRxiv">
        <title>The genome of the oomycete Peronosclerospora sorghi, a cosmopolitan pathogen of maize and sorghum, is inflated with dispersed pseudogenes.</title>
        <authorList>
            <person name="Fletcher K."/>
            <person name="Martin F."/>
            <person name="Isakeit T."/>
            <person name="Cavanaugh K."/>
            <person name="Magill C."/>
            <person name="Michelmore R."/>
        </authorList>
    </citation>
    <scope>NUCLEOTIDE SEQUENCE [LARGE SCALE GENOMIC DNA]</scope>
    <source>
        <strain evidence="1">P6</strain>
    </source>
</reference>
<name>A0ACC0WDF0_9STRA</name>
<evidence type="ECO:0000313" key="2">
    <source>
        <dbReference type="Proteomes" id="UP001163321"/>
    </source>
</evidence>
<sequence>MIHPRRRELMLSLLVVSQLLLCGLFVLYGSSNNSLFFNDEAPSSNFLRRCICSSHRDRRYVRVGVCVTVAQRLRELEDLLYALKVMLENANVVYWIDSGTLLGVYRARQLVPWDYNADLGVTMAGLAYLRSHTKEELEVPEGYELTVFNSSLYEVGETSAAVPVRFVDTKYGFYANIFAFKEFEGLFNDNVRSAATLQEEEPVVGDGVFVERLMGPEPSTIWHRCVHCPVLGELEDSDMLSTNSTRMKHFRIPRDWVFPLRVCKVEVFEVMCPAQMVPYLMYIFGNRFLTPELWE</sequence>
<evidence type="ECO:0000313" key="1">
    <source>
        <dbReference type="EMBL" id="KAI9916855.1"/>
    </source>
</evidence>
<dbReference type="Proteomes" id="UP001163321">
    <property type="component" value="Chromosome 2"/>
</dbReference>
<organism evidence="1 2">
    <name type="scientific">Peronosclerospora sorghi</name>
    <dbReference type="NCBI Taxonomy" id="230839"/>
    <lineage>
        <taxon>Eukaryota</taxon>
        <taxon>Sar</taxon>
        <taxon>Stramenopiles</taxon>
        <taxon>Oomycota</taxon>
        <taxon>Peronosporomycetes</taxon>
        <taxon>Peronosporales</taxon>
        <taxon>Peronosporaceae</taxon>
        <taxon>Peronosclerospora</taxon>
    </lineage>
</organism>
<gene>
    <name evidence="1" type="ORF">PsorP6_018136</name>
</gene>